<dbReference type="Gene3D" id="3.40.50.300">
    <property type="entry name" value="P-loop containing nucleotide triphosphate hydrolases"/>
    <property type="match status" value="1"/>
</dbReference>
<dbReference type="InterPro" id="IPR027417">
    <property type="entry name" value="P-loop_NTPase"/>
</dbReference>
<keyword evidence="2" id="KW-0812">Transmembrane</keyword>
<dbReference type="PANTHER" id="PTHR48040">
    <property type="entry name" value="PLEIOTROPIC DRUG RESISTANCE PROTEIN 1-LIKE ISOFORM X1"/>
    <property type="match status" value="1"/>
</dbReference>
<feature type="compositionally biased region" description="Basic and acidic residues" evidence="1">
    <location>
        <begin position="115"/>
        <end position="134"/>
    </location>
</feature>
<reference evidence="5" key="1">
    <citation type="submission" date="2015-12" db="EMBL/GenBank/DDBJ databases">
        <title>Gene expression during late stages of embryo sac development: a critical building block for successful pollen-pistil interactions.</title>
        <authorList>
            <person name="Liu Y."/>
            <person name="Joly V."/>
            <person name="Sabar M."/>
            <person name="Matton D.P."/>
        </authorList>
    </citation>
    <scope>NUCLEOTIDE SEQUENCE</scope>
</reference>
<evidence type="ECO:0000256" key="1">
    <source>
        <dbReference type="SAM" id="MobiDB-lite"/>
    </source>
</evidence>
<dbReference type="InterPro" id="IPR003439">
    <property type="entry name" value="ABC_transporter-like_ATP-bd"/>
</dbReference>
<protein>
    <submittedName>
        <fullName evidence="5">Putative ovule protein</fullName>
    </submittedName>
</protein>
<dbReference type="GO" id="GO:0005524">
    <property type="term" value="F:ATP binding"/>
    <property type="evidence" value="ECO:0007669"/>
    <property type="project" value="InterPro"/>
</dbReference>
<dbReference type="EMBL" id="GEDG01004863">
    <property type="protein sequence ID" value="JAP33576.1"/>
    <property type="molecule type" value="Transcribed_RNA"/>
</dbReference>
<evidence type="ECO:0000259" key="3">
    <source>
        <dbReference type="Pfam" id="PF00005"/>
    </source>
</evidence>
<keyword evidence="2" id="KW-0472">Membrane</keyword>
<dbReference type="AlphaFoldDB" id="A0A0V0ILZ8"/>
<dbReference type="Pfam" id="PF00005">
    <property type="entry name" value="ABC_tran"/>
    <property type="match status" value="1"/>
</dbReference>
<dbReference type="PANTHER" id="PTHR48040:SF51">
    <property type="entry name" value="ABC TRANSPORTER DOMAIN-CONTAINING PROTEIN"/>
    <property type="match status" value="1"/>
</dbReference>
<dbReference type="SUPFAM" id="SSF52540">
    <property type="entry name" value="P-loop containing nucleoside triphosphate hydrolases"/>
    <property type="match status" value="1"/>
</dbReference>
<sequence length="261" mass="29189">MPNILNAFLCTRVDDLEPWMRWGLLHASPMSYAQNAIAINEFLDTRWSTHNNDTSFSEETVGKVLLKSRSMYSDDYMFWICIIALFAFSFLFNLCFILALTYLNPFADSTSVSMDDDKSKKNEQRNHNPKESTEKSSASTTTTFEGIDMAVRNNSSIDKRASKKRGMVLPFQPLSLAFNHVNYYVDMPEEMKSQGIEETCLQLLRDVSGTFRPGVLTALVGVSGAGKTTLMDVLAGRKTGGYTDGSIIISGYPKNHQLLLG</sequence>
<feature type="transmembrane region" description="Helical" evidence="2">
    <location>
        <begin position="76"/>
        <end position="103"/>
    </location>
</feature>
<proteinExistence type="predicted"/>
<evidence type="ECO:0000313" key="5">
    <source>
        <dbReference type="EMBL" id="JAP33576.1"/>
    </source>
</evidence>
<feature type="domain" description="ABC transporter" evidence="3">
    <location>
        <begin position="204"/>
        <end position="251"/>
    </location>
</feature>
<dbReference type="InterPro" id="IPR013581">
    <property type="entry name" value="PDR_assoc"/>
</dbReference>
<evidence type="ECO:0000256" key="2">
    <source>
        <dbReference type="SAM" id="Phobius"/>
    </source>
</evidence>
<organism evidence="5">
    <name type="scientific">Solanum chacoense</name>
    <name type="common">Chaco potato</name>
    <dbReference type="NCBI Taxonomy" id="4108"/>
    <lineage>
        <taxon>Eukaryota</taxon>
        <taxon>Viridiplantae</taxon>
        <taxon>Streptophyta</taxon>
        <taxon>Embryophyta</taxon>
        <taxon>Tracheophyta</taxon>
        <taxon>Spermatophyta</taxon>
        <taxon>Magnoliopsida</taxon>
        <taxon>eudicotyledons</taxon>
        <taxon>Gunneridae</taxon>
        <taxon>Pentapetalae</taxon>
        <taxon>asterids</taxon>
        <taxon>lamiids</taxon>
        <taxon>Solanales</taxon>
        <taxon>Solanaceae</taxon>
        <taxon>Solanoideae</taxon>
        <taxon>Solaneae</taxon>
        <taxon>Solanum</taxon>
    </lineage>
</organism>
<evidence type="ECO:0000259" key="4">
    <source>
        <dbReference type="Pfam" id="PF08370"/>
    </source>
</evidence>
<feature type="domain" description="Plant PDR ABC transporter associated" evidence="4">
    <location>
        <begin position="47"/>
        <end position="111"/>
    </location>
</feature>
<accession>A0A0V0ILZ8</accession>
<dbReference type="GO" id="GO:0016887">
    <property type="term" value="F:ATP hydrolysis activity"/>
    <property type="evidence" value="ECO:0007669"/>
    <property type="project" value="InterPro"/>
</dbReference>
<dbReference type="Pfam" id="PF08370">
    <property type="entry name" value="PDR_assoc"/>
    <property type="match status" value="1"/>
</dbReference>
<name>A0A0V0ILZ8_SOLCH</name>
<keyword evidence="2" id="KW-1133">Transmembrane helix</keyword>
<feature type="region of interest" description="Disordered" evidence="1">
    <location>
        <begin position="112"/>
        <end position="141"/>
    </location>
</feature>